<name>A0ABQ6LTP4_9RHOB</name>
<keyword evidence="5 10" id="KW-0697">Rotamase</keyword>
<dbReference type="InterPro" id="IPR008881">
    <property type="entry name" value="Trigger_fac_ribosome-bd_bac"/>
</dbReference>
<comment type="function">
    <text evidence="8 10">Involved in protein export. Acts as a chaperone by maintaining the newly synthesized protein in an open conformation. Functions as a peptidyl-prolyl cis-trans isomerase.</text>
</comment>
<dbReference type="SUPFAM" id="SSF102735">
    <property type="entry name" value="Trigger factor ribosome-binding domain"/>
    <property type="match status" value="1"/>
</dbReference>
<dbReference type="InterPro" id="IPR046357">
    <property type="entry name" value="PPIase_dom_sf"/>
</dbReference>
<dbReference type="InterPro" id="IPR027304">
    <property type="entry name" value="Trigger_fact/SurA_dom_sf"/>
</dbReference>
<dbReference type="InterPro" id="IPR005215">
    <property type="entry name" value="Trig_fac"/>
</dbReference>
<keyword evidence="15" id="KW-1185">Reference proteome</keyword>
<sequence>MQVTETKSEGLRREYSVVVSAEALEAKTNEKLETVRADFHMKGFRKGKAPLPLLKRMFGKSVLGEVVQETVEQTVQTHLTETGHRPAQQPDIKIANENFQEGDDLTVEIAYDCLPEVPEVDYAAIALERHVVEVDEDAVEDGLKRLAESATGYEPKEGAAENGDQAVIDFVGKVDGEAFEGGTAEDYPLVLGSNSFIPGFEEQLVGLEAGAEKAVEVKFPEEYGAPHLAGKDAVFDVTVKEVRGPVPAEIDDALAERYGAENLEALKTQLRERIGDEFAGASRQLVKRRLLDKLDELVSFELPPTLVEAEAKSIAHQLWHDENPDVHGHDHPAIEATEEHTRLAERRVRLGLLLADIGTKEAVEVTEQEIGQAVMQQARQYPGQEREFFEFVKSNRQAMEQIRAPLFEDKVVDLILEKVTITDVSVSKDALQAELEALDEEDGEAVKGEAKAEA</sequence>
<dbReference type="Pfam" id="PF05697">
    <property type="entry name" value="Trigger_N"/>
    <property type="match status" value="1"/>
</dbReference>
<keyword evidence="6 10" id="KW-0143">Chaperone</keyword>
<dbReference type="SUPFAM" id="SSF109998">
    <property type="entry name" value="Triger factor/SurA peptide-binding domain-like"/>
    <property type="match status" value="1"/>
</dbReference>
<evidence type="ECO:0000256" key="1">
    <source>
        <dbReference type="ARBA" id="ARBA00000971"/>
    </source>
</evidence>
<gene>
    <name evidence="10 14" type="primary">tig</name>
    <name evidence="14" type="ORF">LNKW23_46690</name>
</gene>
<comment type="caution">
    <text evidence="14">The sequence shown here is derived from an EMBL/GenBank/DDBJ whole genome shotgun (WGS) entry which is preliminary data.</text>
</comment>
<dbReference type="RefSeq" id="WP_285674816.1">
    <property type="nucleotide sequence ID" value="NZ_BSYI01000066.1"/>
</dbReference>
<dbReference type="Pfam" id="PF05698">
    <property type="entry name" value="Trigger_C"/>
    <property type="match status" value="1"/>
</dbReference>
<dbReference type="SUPFAM" id="SSF54534">
    <property type="entry name" value="FKBP-like"/>
    <property type="match status" value="1"/>
</dbReference>
<evidence type="ECO:0000313" key="14">
    <source>
        <dbReference type="EMBL" id="GMG85449.1"/>
    </source>
</evidence>
<organism evidence="14 15">
    <name type="scientific">Paralimibaculum aggregatum</name>
    <dbReference type="NCBI Taxonomy" id="3036245"/>
    <lineage>
        <taxon>Bacteria</taxon>
        <taxon>Pseudomonadati</taxon>
        <taxon>Pseudomonadota</taxon>
        <taxon>Alphaproteobacteria</taxon>
        <taxon>Rhodobacterales</taxon>
        <taxon>Paracoccaceae</taxon>
        <taxon>Paralimibaculum</taxon>
    </lineage>
</organism>
<dbReference type="PANTHER" id="PTHR30560">
    <property type="entry name" value="TRIGGER FACTOR CHAPERONE AND PEPTIDYL-PROLYL CIS/TRANS ISOMERASE"/>
    <property type="match status" value="1"/>
</dbReference>
<comment type="similarity">
    <text evidence="2 10 12">Belongs to the FKBP-type PPIase family. Tig subfamily.</text>
</comment>
<evidence type="ECO:0000256" key="4">
    <source>
        <dbReference type="ARBA" id="ARBA00016902"/>
    </source>
</evidence>
<keyword evidence="10 12" id="KW-0132">Cell division</keyword>
<reference evidence="14 15" key="1">
    <citation type="submission" date="2023-04" db="EMBL/GenBank/DDBJ databases">
        <title>Marinoamorphus aggregata gen. nov., sp. Nov., isolate from tissue of brittle star Ophioplocus japonicus.</title>
        <authorList>
            <person name="Kawano K."/>
            <person name="Sawayama S."/>
            <person name="Nakagawa S."/>
        </authorList>
    </citation>
    <scope>NUCLEOTIDE SEQUENCE [LARGE SCALE GENOMIC DNA]</scope>
    <source>
        <strain evidence="14 15">NKW23</strain>
    </source>
</reference>
<dbReference type="PANTHER" id="PTHR30560:SF3">
    <property type="entry name" value="TRIGGER FACTOR-LIKE PROTEIN TIG, CHLOROPLASTIC"/>
    <property type="match status" value="1"/>
</dbReference>
<evidence type="ECO:0000256" key="6">
    <source>
        <dbReference type="ARBA" id="ARBA00023186"/>
    </source>
</evidence>
<evidence type="ECO:0000256" key="3">
    <source>
        <dbReference type="ARBA" id="ARBA00013194"/>
    </source>
</evidence>
<dbReference type="PIRSF" id="PIRSF003095">
    <property type="entry name" value="Trigger_factor"/>
    <property type="match status" value="1"/>
</dbReference>
<dbReference type="Gene3D" id="3.30.70.1050">
    <property type="entry name" value="Trigger factor ribosome-binding domain"/>
    <property type="match status" value="1"/>
</dbReference>
<comment type="subcellular location">
    <subcellularLocation>
        <location evidence="10">Cytoplasm</location>
    </subcellularLocation>
    <text evidence="10">About half TF is bound to the ribosome near the polypeptide exit tunnel while the other half is free in the cytoplasm.</text>
</comment>
<dbReference type="EMBL" id="BSYI01000066">
    <property type="protein sequence ID" value="GMG85449.1"/>
    <property type="molecule type" value="Genomic_DNA"/>
</dbReference>
<dbReference type="Gene3D" id="3.10.50.40">
    <property type="match status" value="1"/>
</dbReference>
<keyword evidence="10" id="KW-0963">Cytoplasm</keyword>
<dbReference type="HAMAP" id="MF_00303">
    <property type="entry name" value="Trigger_factor_Tig"/>
    <property type="match status" value="1"/>
</dbReference>
<dbReference type="Proteomes" id="UP001239909">
    <property type="component" value="Unassembled WGS sequence"/>
</dbReference>
<protein>
    <recommendedName>
        <fullName evidence="4 10">Trigger factor</fullName>
        <shortName evidence="10">TF</shortName>
        <ecNumber evidence="3 10">5.2.1.8</ecNumber>
    </recommendedName>
    <alternativeName>
        <fullName evidence="9 10">PPIase</fullName>
    </alternativeName>
</protein>
<evidence type="ECO:0000256" key="2">
    <source>
        <dbReference type="ARBA" id="ARBA00005464"/>
    </source>
</evidence>
<accession>A0ABQ6LTP4</accession>
<evidence type="ECO:0000256" key="12">
    <source>
        <dbReference type="RuleBase" id="RU003914"/>
    </source>
</evidence>
<dbReference type="Gene3D" id="1.10.3120.10">
    <property type="entry name" value="Trigger factor, C-terminal domain"/>
    <property type="match status" value="1"/>
</dbReference>
<evidence type="ECO:0000256" key="5">
    <source>
        <dbReference type="ARBA" id="ARBA00023110"/>
    </source>
</evidence>
<dbReference type="InterPro" id="IPR036611">
    <property type="entry name" value="Trigger_fac_ribosome-bd_sf"/>
</dbReference>
<evidence type="ECO:0000259" key="13">
    <source>
        <dbReference type="PROSITE" id="PS50059"/>
    </source>
</evidence>
<comment type="catalytic activity">
    <reaction evidence="1 10 11">
        <text>[protein]-peptidylproline (omega=180) = [protein]-peptidylproline (omega=0)</text>
        <dbReference type="Rhea" id="RHEA:16237"/>
        <dbReference type="Rhea" id="RHEA-COMP:10747"/>
        <dbReference type="Rhea" id="RHEA-COMP:10748"/>
        <dbReference type="ChEBI" id="CHEBI:83833"/>
        <dbReference type="ChEBI" id="CHEBI:83834"/>
        <dbReference type="EC" id="5.2.1.8"/>
    </reaction>
</comment>
<dbReference type="NCBIfam" id="TIGR00115">
    <property type="entry name" value="tig"/>
    <property type="match status" value="1"/>
</dbReference>
<evidence type="ECO:0000256" key="11">
    <source>
        <dbReference type="PROSITE-ProRule" id="PRU00277"/>
    </source>
</evidence>
<proteinExistence type="inferred from homology"/>
<dbReference type="EC" id="5.2.1.8" evidence="3 10"/>
<dbReference type="InterPro" id="IPR008880">
    <property type="entry name" value="Trigger_fac_C"/>
</dbReference>
<comment type="domain">
    <text evidence="10">Consists of 3 domains; the N-terminus binds the ribosome, the middle domain has PPIase activity, while the C-terminus has intrinsic chaperone activity on its own.</text>
</comment>
<dbReference type="Pfam" id="PF00254">
    <property type="entry name" value="FKBP_C"/>
    <property type="match status" value="1"/>
</dbReference>
<evidence type="ECO:0000256" key="10">
    <source>
        <dbReference type="HAMAP-Rule" id="MF_00303"/>
    </source>
</evidence>
<evidence type="ECO:0000313" key="15">
    <source>
        <dbReference type="Proteomes" id="UP001239909"/>
    </source>
</evidence>
<evidence type="ECO:0000256" key="9">
    <source>
        <dbReference type="ARBA" id="ARBA00029986"/>
    </source>
</evidence>
<evidence type="ECO:0000256" key="7">
    <source>
        <dbReference type="ARBA" id="ARBA00023235"/>
    </source>
</evidence>
<dbReference type="InterPro" id="IPR037041">
    <property type="entry name" value="Trigger_fac_C_sf"/>
</dbReference>
<keyword evidence="10 12" id="KW-0131">Cell cycle</keyword>
<feature type="domain" description="PPIase FKBP-type" evidence="13">
    <location>
        <begin position="163"/>
        <end position="225"/>
    </location>
</feature>
<keyword evidence="7 10" id="KW-0413">Isomerase</keyword>
<dbReference type="InterPro" id="IPR001179">
    <property type="entry name" value="PPIase_FKBP_dom"/>
</dbReference>
<dbReference type="PROSITE" id="PS50059">
    <property type="entry name" value="FKBP_PPIASE"/>
    <property type="match status" value="1"/>
</dbReference>
<evidence type="ECO:0000256" key="8">
    <source>
        <dbReference type="ARBA" id="ARBA00024849"/>
    </source>
</evidence>